<protein>
    <submittedName>
        <fullName evidence="2">MOSC domain-containing protein</fullName>
    </submittedName>
</protein>
<dbReference type="Pfam" id="PF03476">
    <property type="entry name" value="MOSC_N"/>
    <property type="match status" value="1"/>
</dbReference>
<accession>A0ABP9QN05</accession>
<comment type="caution">
    <text evidence="2">The sequence shown here is derived from an EMBL/GenBank/DDBJ whole genome shotgun (WGS) entry which is preliminary data.</text>
</comment>
<dbReference type="InterPro" id="IPR005302">
    <property type="entry name" value="MoCF_Sase_C"/>
</dbReference>
<sequence length="263" mass="28474">MSVQLTALYRYPLKSCRAEALTSAPIGPLGIALDRRWMAADPAGRMITGRDEPRLVLLRAEASDTQVELSAPDMPTLTVPCAAMQEAAPAWIHGTDFTAWAGSVDADAWLTQFLGRPARLLYIGDETSRRIKRRPELPVAFADSYPILLTSTDSLAALDAEVGRSMAMTRFRPNLVVSGAAPWAEDGWTRLAIGDVEFSVEKPCERCVFTTVDPDTAEKSSDQEPLRTLAKMRKSPSGVLFGTNLVALNAGEIAVGMPVRVLG</sequence>
<gene>
    <name evidence="2" type="ORF">GCM10025770_18850</name>
</gene>
<evidence type="ECO:0000259" key="1">
    <source>
        <dbReference type="PROSITE" id="PS51340"/>
    </source>
</evidence>
<dbReference type="SUPFAM" id="SSF50800">
    <property type="entry name" value="PK beta-barrel domain-like"/>
    <property type="match status" value="1"/>
</dbReference>
<organism evidence="2 3">
    <name type="scientific">Viridibacterium curvum</name>
    <dbReference type="NCBI Taxonomy" id="1101404"/>
    <lineage>
        <taxon>Bacteria</taxon>
        <taxon>Pseudomonadati</taxon>
        <taxon>Pseudomonadota</taxon>
        <taxon>Betaproteobacteria</taxon>
        <taxon>Rhodocyclales</taxon>
        <taxon>Rhodocyclaceae</taxon>
        <taxon>Viridibacterium</taxon>
    </lineage>
</organism>
<evidence type="ECO:0000313" key="3">
    <source>
        <dbReference type="Proteomes" id="UP001500547"/>
    </source>
</evidence>
<dbReference type="InterPro" id="IPR005303">
    <property type="entry name" value="MOCOS_middle"/>
</dbReference>
<dbReference type="InterPro" id="IPR011037">
    <property type="entry name" value="Pyrv_Knase-like_insert_dom_sf"/>
</dbReference>
<evidence type="ECO:0000313" key="2">
    <source>
        <dbReference type="EMBL" id="GAA5164610.1"/>
    </source>
</evidence>
<name>A0ABP9QN05_9RHOO</name>
<dbReference type="RefSeq" id="WP_345532663.1">
    <property type="nucleotide sequence ID" value="NZ_BAABLD010000008.1"/>
</dbReference>
<proteinExistence type="predicted"/>
<dbReference type="Proteomes" id="UP001500547">
    <property type="component" value="Unassembled WGS sequence"/>
</dbReference>
<keyword evidence="3" id="KW-1185">Reference proteome</keyword>
<dbReference type="PANTHER" id="PTHR14237:SF19">
    <property type="entry name" value="MITOCHONDRIAL AMIDOXIME REDUCING COMPONENT 1"/>
    <property type="match status" value="1"/>
</dbReference>
<dbReference type="EMBL" id="BAABLD010000008">
    <property type="protein sequence ID" value="GAA5164610.1"/>
    <property type="molecule type" value="Genomic_DNA"/>
</dbReference>
<dbReference type="SUPFAM" id="SSF141673">
    <property type="entry name" value="MOSC N-terminal domain-like"/>
    <property type="match status" value="1"/>
</dbReference>
<dbReference type="PROSITE" id="PS51340">
    <property type="entry name" value="MOSC"/>
    <property type="match status" value="1"/>
</dbReference>
<dbReference type="PANTHER" id="PTHR14237">
    <property type="entry name" value="MOLYBDOPTERIN COFACTOR SULFURASE MOSC"/>
    <property type="match status" value="1"/>
</dbReference>
<reference evidence="3" key="1">
    <citation type="journal article" date="2019" name="Int. J. Syst. Evol. Microbiol.">
        <title>The Global Catalogue of Microorganisms (GCM) 10K type strain sequencing project: providing services to taxonomists for standard genome sequencing and annotation.</title>
        <authorList>
            <consortium name="The Broad Institute Genomics Platform"/>
            <consortium name="The Broad Institute Genome Sequencing Center for Infectious Disease"/>
            <person name="Wu L."/>
            <person name="Ma J."/>
        </authorList>
    </citation>
    <scope>NUCLEOTIDE SEQUENCE [LARGE SCALE GENOMIC DNA]</scope>
    <source>
        <strain evidence="3">JCM 18715</strain>
    </source>
</reference>
<dbReference type="Pfam" id="PF03473">
    <property type="entry name" value="MOSC"/>
    <property type="match status" value="1"/>
</dbReference>
<feature type="domain" description="MOSC" evidence="1">
    <location>
        <begin position="118"/>
        <end position="262"/>
    </location>
</feature>